<keyword evidence="1" id="KW-0808">Transferase</keyword>
<proteinExistence type="predicted"/>
<evidence type="ECO:0000313" key="2">
    <source>
        <dbReference type="Proteomes" id="UP001349994"/>
    </source>
</evidence>
<gene>
    <name evidence="1" type="ORF">VIN30_07130</name>
</gene>
<name>A0ABU6IIL9_9ACTN</name>
<organism evidence="1 2">
    <name type="scientific">Adlercreutzia wanghongyangiae</name>
    <dbReference type="NCBI Taxonomy" id="3111451"/>
    <lineage>
        <taxon>Bacteria</taxon>
        <taxon>Bacillati</taxon>
        <taxon>Actinomycetota</taxon>
        <taxon>Coriobacteriia</taxon>
        <taxon>Eggerthellales</taxon>
        <taxon>Eggerthellaceae</taxon>
        <taxon>Adlercreutzia</taxon>
    </lineage>
</organism>
<reference evidence="1 2" key="1">
    <citation type="submission" date="2024-01" db="EMBL/GenBank/DDBJ databases">
        <title>novel species in genus Adlercreutzia.</title>
        <authorList>
            <person name="Liu X."/>
        </authorList>
    </citation>
    <scope>NUCLEOTIDE SEQUENCE [LARGE SCALE GENOMIC DNA]</scope>
    <source>
        <strain evidence="1 2">R7</strain>
    </source>
</reference>
<comment type="caution">
    <text evidence="1">The sequence shown here is derived from an EMBL/GenBank/DDBJ whole genome shotgun (WGS) entry which is preliminary data.</text>
</comment>
<dbReference type="RefSeq" id="WP_338210407.1">
    <property type="nucleotide sequence ID" value="NZ_JAYMFF010000013.1"/>
</dbReference>
<sequence>MYLHNDAGLFQQMATECALGLGTAEAYVVKDYFAVSLLKKAAQVNPLLVFKGGTCLSKCYRVIDRFSEDVDLGIQSAHATEGMRKGMKRAVVSAANALDLVIENLESTRSRREFNRFIIPIPAADGTESTDKLIAETAVMTPADPAQLRPLQSYIGEFCVQNGYDELVEEYDLGPFEVLANSMERTFCDKVYALCDYYLAGEIPHRQSRHVYDLRKLSRCISLDENLAALMRTVRAQRLRGYRCPSAEPEMDIPALLEHIAAKEAYRHDYEHVTAPLLYETMPYDEAASVFGDIAAFLRRQEV</sequence>
<accession>A0ABU6IIL9</accession>
<dbReference type="EMBL" id="JAYMFF010000013">
    <property type="protein sequence ID" value="MEC4176218.1"/>
    <property type="molecule type" value="Genomic_DNA"/>
</dbReference>
<dbReference type="Pfam" id="PF08843">
    <property type="entry name" value="AbiEii"/>
    <property type="match status" value="1"/>
</dbReference>
<dbReference type="Gene3D" id="3.10.450.620">
    <property type="entry name" value="JHP933, nucleotidyltransferase-like core domain"/>
    <property type="match status" value="1"/>
</dbReference>
<dbReference type="GO" id="GO:0016740">
    <property type="term" value="F:transferase activity"/>
    <property type="evidence" value="ECO:0007669"/>
    <property type="project" value="UniProtKB-KW"/>
</dbReference>
<protein>
    <submittedName>
        <fullName evidence="1">Nucleotidyl transferase AbiEii/AbiGii toxin family protein</fullName>
    </submittedName>
</protein>
<dbReference type="InterPro" id="IPR014942">
    <property type="entry name" value="AbiEii"/>
</dbReference>
<keyword evidence="2" id="KW-1185">Reference proteome</keyword>
<evidence type="ECO:0000313" key="1">
    <source>
        <dbReference type="EMBL" id="MEC4176218.1"/>
    </source>
</evidence>
<dbReference type="Proteomes" id="UP001349994">
    <property type="component" value="Unassembled WGS sequence"/>
</dbReference>